<dbReference type="GO" id="GO:0005768">
    <property type="term" value="C:endosome"/>
    <property type="evidence" value="ECO:0007669"/>
    <property type="project" value="UniProtKB-ARBA"/>
</dbReference>
<dbReference type="CDD" id="cd07596">
    <property type="entry name" value="BAR_SNX"/>
    <property type="match status" value="1"/>
</dbReference>
<dbReference type="Pfam" id="PF00787">
    <property type="entry name" value="PX"/>
    <property type="match status" value="1"/>
</dbReference>
<organism evidence="3 4">
    <name type="scientific">Zingiber officinale</name>
    <name type="common">Ginger</name>
    <name type="synonym">Amomum zingiber</name>
    <dbReference type="NCBI Taxonomy" id="94328"/>
    <lineage>
        <taxon>Eukaryota</taxon>
        <taxon>Viridiplantae</taxon>
        <taxon>Streptophyta</taxon>
        <taxon>Embryophyta</taxon>
        <taxon>Tracheophyta</taxon>
        <taxon>Spermatophyta</taxon>
        <taxon>Magnoliopsida</taxon>
        <taxon>Liliopsida</taxon>
        <taxon>Zingiberales</taxon>
        <taxon>Zingiberaceae</taxon>
        <taxon>Zingiber</taxon>
    </lineage>
</organism>
<feature type="domain" description="PX" evidence="2">
    <location>
        <begin position="98"/>
        <end position="215"/>
    </location>
</feature>
<name>A0A8J5KNX4_ZINOF</name>
<dbReference type="Gene3D" id="3.30.1520.10">
    <property type="entry name" value="Phox-like domain"/>
    <property type="match status" value="1"/>
</dbReference>
<reference evidence="3 4" key="1">
    <citation type="submission" date="2020-08" db="EMBL/GenBank/DDBJ databases">
        <title>Plant Genome Project.</title>
        <authorList>
            <person name="Zhang R.-G."/>
        </authorList>
    </citation>
    <scope>NUCLEOTIDE SEQUENCE [LARGE SCALE GENOMIC DNA]</scope>
    <source>
        <tissue evidence="3">Rhizome</tissue>
    </source>
</reference>
<evidence type="ECO:0000259" key="2">
    <source>
        <dbReference type="PROSITE" id="PS50195"/>
    </source>
</evidence>
<evidence type="ECO:0000313" key="4">
    <source>
        <dbReference type="Proteomes" id="UP000734854"/>
    </source>
</evidence>
<dbReference type="GO" id="GO:0035091">
    <property type="term" value="F:phosphatidylinositol binding"/>
    <property type="evidence" value="ECO:0007669"/>
    <property type="project" value="InterPro"/>
</dbReference>
<dbReference type="InterPro" id="IPR027267">
    <property type="entry name" value="AH/BAR_dom_sf"/>
</dbReference>
<dbReference type="PANTHER" id="PTHR46757:SF2">
    <property type="entry name" value="OS05G0346100 PROTEIN"/>
    <property type="match status" value="1"/>
</dbReference>
<dbReference type="EMBL" id="JACMSC010000015">
    <property type="protein sequence ID" value="KAG6485299.1"/>
    <property type="molecule type" value="Genomic_DNA"/>
</dbReference>
<dbReference type="CDD" id="cd06865">
    <property type="entry name" value="PX_SNX_like"/>
    <property type="match status" value="1"/>
</dbReference>
<protein>
    <recommendedName>
        <fullName evidence="2">PX domain-containing protein</fullName>
    </recommendedName>
</protein>
<evidence type="ECO:0000256" key="1">
    <source>
        <dbReference type="SAM" id="MobiDB-lite"/>
    </source>
</evidence>
<dbReference type="Pfam" id="PF09325">
    <property type="entry name" value="Vps5"/>
    <property type="match status" value="1"/>
</dbReference>
<dbReference type="InterPro" id="IPR015404">
    <property type="entry name" value="Vps5_C"/>
</dbReference>
<dbReference type="GO" id="GO:0016020">
    <property type="term" value="C:membrane"/>
    <property type="evidence" value="ECO:0007669"/>
    <property type="project" value="UniProtKB-ARBA"/>
</dbReference>
<dbReference type="InterPro" id="IPR044279">
    <property type="entry name" value="SNX2A/B"/>
</dbReference>
<feature type="region of interest" description="Disordered" evidence="1">
    <location>
        <begin position="60"/>
        <end position="84"/>
    </location>
</feature>
<proteinExistence type="predicted"/>
<dbReference type="InterPro" id="IPR036871">
    <property type="entry name" value="PX_dom_sf"/>
</dbReference>
<dbReference type="Gene3D" id="1.20.1270.60">
    <property type="entry name" value="Arfaptin homology (AH) domain/BAR domain"/>
    <property type="match status" value="2"/>
</dbReference>
<gene>
    <name evidence="3" type="ORF">ZIOFF_053833</name>
</gene>
<dbReference type="PROSITE" id="PS50195">
    <property type="entry name" value="PX"/>
    <property type="match status" value="1"/>
</dbReference>
<comment type="caution">
    <text evidence="3">The sequence shown here is derived from an EMBL/GenBank/DDBJ whole genome shotgun (WGS) entry which is preliminary data.</text>
</comment>
<dbReference type="SUPFAM" id="SSF64268">
    <property type="entry name" value="PX domain"/>
    <property type="match status" value="1"/>
</dbReference>
<sequence length="554" mass="60984">MEALTFAGDSDGEGLLCAVPAAVNGGDPLLHPPLAPDSAPIASTPLVGIHPDATFSLFDSSDEGGDGVHDSITSPLSHAAPSRAGRSSASEYFNISVSDPQKEQEAATSIVPGSGSFVSYLITTRIVGGHAEIRVRRRFKDVVALGDRLAEAYRGYFIPQRPDKSVVEGQVMQKHEFVEQRRSSIEKYLNRLAAHPVIGRSNELRIFLRLPGNSLLPVSTEASSRSGGMGMLPNLVIGEARGNAEAMTQNAVQPAKGGRDFMKIFRELKQSVINDWGGAKPLAVEEDQEFLERKVKAQDLEQQLTTSSRQAEVLVKAQQDIGDTFGELGLTFVKIAKFETENATHLSQRRRAAEIKQFATAALRTSRFYRELNGQTVKHLDILHEYLGLMLALHSAFSDRSSALLAVQTLTTDLSSLHARREKLGASSIRFGDRSNLQRIEELKETIRIMEDAKICAIKEYECIKSNMADDHAFSLKAVRLLSCIAGTQFAKAAVCLTTEENNRSELERLDRERREDFILMFKGFVGNQVSYAEKMANMWANVVEETKGYHKSG</sequence>
<dbReference type="InterPro" id="IPR001683">
    <property type="entry name" value="PX_dom"/>
</dbReference>
<dbReference type="PANTHER" id="PTHR46757">
    <property type="entry name" value="SORTING NEXIN-RELATED"/>
    <property type="match status" value="1"/>
</dbReference>
<keyword evidence="4" id="KW-1185">Reference proteome</keyword>
<evidence type="ECO:0000313" key="3">
    <source>
        <dbReference type="EMBL" id="KAG6485299.1"/>
    </source>
</evidence>
<dbReference type="Proteomes" id="UP000734854">
    <property type="component" value="Unassembled WGS sequence"/>
</dbReference>
<dbReference type="SMART" id="SM00312">
    <property type="entry name" value="PX"/>
    <property type="match status" value="1"/>
</dbReference>
<dbReference type="AlphaFoldDB" id="A0A8J5KNX4"/>
<accession>A0A8J5KNX4</accession>